<evidence type="ECO:0000313" key="2">
    <source>
        <dbReference type="EMBL" id="MED6216574.1"/>
    </source>
</evidence>
<feature type="region of interest" description="Disordered" evidence="1">
    <location>
        <begin position="291"/>
        <end position="330"/>
    </location>
</feature>
<organism evidence="2 3">
    <name type="scientific">Stylosanthes scabra</name>
    <dbReference type="NCBI Taxonomy" id="79078"/>
    <lineage>
        <taxon>Eukaryota</taxon>
        <taxon>Viridiplantae</taxon>
        <taxon>Streptophyta</taxon>
        <taxon>Embryophyta</taxon>
        <taxon>Tracheophyta</taxon>
        <taxon>Spermatophyta</taxon>
        <taxon>Magnoliopsida</taxon>
        <taxon>eudicotyledons</taxon>
        <taxon>Gunneridae</taxon>
        <taxon>Pentapetalae</taxon>
        <taxon>rosids</taxon>
        <taxon>fabids</taxon>
        <taxon>Fabales</taxon>
        <taxon>Fabaceae</taxon>
        <taxon>Papilionoideae</taxon>
        <taxon>50 kb inversion clade</taxon>
        <taxon>dalbergioids sensu lato</taxon>
        <taxon>Dalbergieae</taxon>
        <taxon>Pterocarpus clade</taxon>
        <taxon>Stylosanthes</taxon>
    </lineage>
</organism>
<feature type="compositionally biased region" description="Basic and acidic residues" evidence="1">
    <location>
        <begin position="225"/>
        <end position="243"/>
    </location>
</feature>
<evidence type="ECO:0000313" key="3">
    <source>
        <dbReference type="Proteomes" id="UP001341840"/>
    </source>
</evidence>
<protein>
    <submittedName>
        <fullName evidence="2">Uncharacterized protein</fullName>
    </submittedName>
</protein>
<gene>
    <name evidence="2" type="ORF">PIB30_008868</name>
</gene>
<proteinExistence type="predicted"/>
<sequence length="351" mass="38419">MHDNVKEFGLEVYSVQSHPNLGTESSVSIEASKSISVVGKSPMEEEKSLMAKNRSNLNCQLVIDPIAEEKFNDNWVIAQTMNVCGGYGGDSEKKLIIEEVGEDGIMGVGHRYVTGSYLSDLDPMRLEAHNNDEWVKRDNGLAIGLTLGHIVAESMPRLGEEGSSAGDGTDSLNSCPYPPGFGPCSSVAHGHRNLARALELSNESSIPQTCASDQALSPPFVKETPVTKERDRRSDSGSEEEKSDVTWYLINREAFDEFDKRFHEGSFGDGGPPHNDDREADVDVVEHNHESVYGEKGDGGGNGLKANVGRNGEVDTCDSDSSRETDESWVEDIEEEAIESKKTVVQRRHFL</sequence>
<reference evidence="2 3" key="1">
    <citation type="journal article" date="2023" name="Plants (Basel)">
        <title>Bridging the Gap: Combining Genomics and Transcriptomics Approaches to Understand Stylosanthes scabra, an Orphan Legume from the Brazilian Caatinga.</title>
        <authorList>
            <person name="Ferreira-Neto J.R.C."/>
            <person name="da Silva M.D."/>
            <person name="Binneck E."/>
            <person name="de Melo N.F."/>
            <person name="da Silva R.H."/>
            <person name="de Melo A.L.T.M."/>
            <person name="Pandolfi V."/>
            <person name="Bustamante F.O."/>
            <person name="Brasileiro-Vidal A.C."/>
            <person name="Benko-Iseppon A.M."/>
        </authorList>
    </citation>
    <scope>NUCLEOTIDE SEQUENCE [LARGE SCALE GENOMIC DNA]</scope>
    <source>
        <tissue evidence="2">Leaves</tissue>
    </source>
</reference>
<dbReference type="Proteomes" id="UP001341840">
    <property type="component" value="Unassembled WGS sequence"/>
</dbReference>
<feature type="region of interest" description="Disordered" evidence="1">
    <location>
        <begin position="205"/>
        <end position="243"/>
    </location>
</feature>
<evidence type="ECO:0000256" key="1">
    <source>
        <dbReference type="SAM" id="MobiDB-lite"/>
    </source>
</evidence>
<accession>A0ABU6Z239</accession>
<keyword evidence="3" id="KW-1185">Reference proteome</keyword>
<comment type="caution">
    <text evidence="2">The sequence shown here is derived from an EMBL/GenBank/DDBJ whole genome shotgun (WGS) entry which is preliminary data.</text>
</comment>
<dbReference type="EMBL" id="JASCZI010271880">
    <property type="protein sequence ID" value="MED6216574.1"/>
    <property type="molecule type" value="Genomic_DNA"/>
</dbReference>
<name>A0ABU6Z239_9FABA</name>
<feature type="compositionally biased region" description="Polar residues" evidence="1">
    <location>
        <begin position="205"/>
        <end position="215"/>
    </location>
</feature>